<feature type="non-terminal residue" evidence="2">
    <location>
        <position position="1"/>
    </location>
</feature>
<name>A0A9N9DCC3_9GLOM</name>
<protein>
    <submittedName>
        <fullName evidence="2">7597_t:CDS:1</fullName>
    </submittedName>
</protein>
<dbReference type="AlphaFoldDB" id="A0A9N9DCC3"/>
<evidence type="ECO:0000256" key="1">
    <source>
        <dbReference type="SAM" id="MobiDB-lite"/>
    </source>
</evidence>
<evidence type="ECO:0000313" key="2">
    <source>
        <dbReference type="EMBL" id="CAG8634725.1"/>
    </source>
</evidence>
<keyword evidence="3" id="KW-1185">Reference proteome</keyword>
<accession>A0A9N9DCC3</accession>
<feature type="region of interest" description="Disordered" evidence="1">
    <location>
        <begin position="1"/>
        <end position="25"/>
    </location>
</feature>
<organism evidence="2 3">
    <name type="scientific">Funneliformis caledonium</name>
    <dbReference type="NCBI Taxonomy" id="1117310"/>
    <lineage>
        <taxon>Eukaryota</taxon>
        <taxon>Fungi</taxon>
        <taxon>Fungi incertae sedis</taxon>
        <taxon>Mucoromycota</taxon>
        <taxon>Glomeromycotina</taxon>
        <taxon>Glomeromycetes</taxon>
        <taxon>Glomerales</taxon>
        <taxon>Glomeraceae</taxon>
        <taxon>Funneliformis</taxon>
    </lineage>
</organism>
<gene>
    <name evidence="2" type="ORF">FCALED_LOCUS10254</name>
</gene>
<sequence>CDNVNSSPSNENPKHNNFTNNSELTKSYSETVTKCHDQNSILDDPNDDILKSENQIVEGLV</sequence>
<comment type="caution">
    <text evidence="2">The sequence shown here is derived from an EMBL/GenBank/DDBJ whole genome shotgun (WGS) entry which is preliminary data.</text>
</comment>
<reference evidence="2" key="1">
    <citation type="submission" date="2021-06" db="EMBL/GenBank/DDBJ databases">
        <authorList>
            <person name="Kallberg Y."/>
            <person name="Tangrot J."/>
            <person name="Rosling A."/>
        </authorList>
    </citation>
    <scope>NUCLEOTIDE SEQUENCE</scope>
    <source>
        <strain evidence="2">UK204</strain>
    </source>
</reference>
<evidence type="ECO:0000313" key="3">
    <source>
        <dbReference type="Proteomes" id="UP000789570"/>
    </source>
</evidence>
<dbReference type="Proteomes" id="UP000789570">
    <property type="component" value="Unassembled WGS sequence"/>
</dbReference>
<dbReference type="OrthoDB" id="2445850at2759"/>
<proteinExistence type="predicted"/>
<dbReference type="EMBL" id="CAJVPQ010003682">
    <property type="protein sequence ID" value="CAG8634725.1"/>
    <property type="molecule type" value="Genomic_DNA"/>
</dbReference>